<gene>
    <name evidence="1" type="ORF">ARMGADRAFT_1086175</name>
</gene>
<sequence length="142" mass="15837">MHASFHIRVYEPWNRDLESSNELQIVKVCDARGLYRPVTRLESVKETVLERIFSRTRSAMEIPLVSLKCPVTVTCPSFGGPGSTIASTNDRISSLLDSSFAQTLTPGAILRHTLFFLLLEGIILFFLQCHDTVDGLQLPSLS</sequence>
<dbReference type="Proteomes" id="UP000217790">
    <property type="component" value="Unassembled WGS sequence"/>
</dbReference>
<protein>
    <submittedName>
        <fullName evidence="1">Uncharacterized protein</fullName>
    </submittedName>
</protein>
<accession>A0A2H3D8A3</accession>
<reference evidence="2" key="1">
    <citation type="journal article" date="2017" name="Nat. Ecol. Evol.">
        <title>Genome expansion and lineage-specific genetic innovations in the forest pathogenic fungi Armillaria.</title>
        <authorList>
            <person name="Sipos G."/>
            <person name="Prasanna A.N."/>
            <person name="Walter M.C."/>
            <person name="O'Connor E."/>
            <person name="Balint B."/>
            <person name="Krizsan K."/>
            <person name="Kiss B."/>
            <person name="Hess J."/>
            <person name="Varga T."/>
            <person name="Slot J."/>
            <person name="Riley R."/>
            <person name="Boka B."/>
            <person name="Rigling D."/>
            <person name="Barry K."/>
            <person name="Lee J."/>
            <person name="Mihaltcheva S."/>
            <person name="LaButti K."/>
            <person name="Lipzen A."/>
            <person name="Waldron R."/>
            <person name="Moloney N.M."/>
            <person name="Sperisen C."/>
            <person name="Kredics L."/>
            <person name="Vagvoelgyi C."/>
            <person name="Patrignani A."/>
            <person name="Fitzpatrick D."/>
            <person name="Nagy I."/>
            <person name="Doyle S."/>
            <person name="Anderson J.B."/>
            <person name="Grigoriev I.V."/>
            <person name="Gueldener U."/>
            <person name="Muensterkoetter M."/>
            <person name="Nagy L.G."/>
        </authorList>
    </citation>
    <scope>NUCLEOTIDE SEQUENCE [LARGE SCALE GENOMIC DNA]</scope>
    <source>
        <strain evidence="2">Ar21-2</strain>
    </source>
</reference>
<evidence type="ECO:0000313" key="1">
    <source>
        <dbReference type="EMBL" id="PBK87058.1"/>
    </source>
</evidence>
<evidence type="ECO:0000313" key="2">
    <source>
        <dbReference type="Proteomes" id="UP000217790"/>
    </source>
</evidence>
<dbReference type="EMBL" id="KZ293681">
    <property type="protein sequence ID" value="PBK87058.1"/>
    <property type="molecule type" value="Genomic_DNA"/>
</dbReference>
<proteinExistence type="predicted"/>
<keyword evidence="2" id="KW-1185">Reference proteome</keyword>
<dbReference type="InParanoid" id="A0A2H3D8A3"/>
<organism evidence="1 2">
    <name type="scientific">Armillaria gallica</name>
    <name type="common">Bulbous honey fungus</name>
    <name type="synonym">Armillaria bulbosa</name>
    <dbReference type="NCBI Taxonomy" id="47427"/>
    <lineage>
        <taxon>Eukaryota</taxon>
        <taxon>Fungi</taxon>
        <taxon>Dikarya</taxon>
        <taxon>Basidiomycota</taxon>
        <taxon>Agaricomycotina</taxon>
        <taxon>Agaricomycetes</taxon>
        <taxon>Agaricomycetidae</taxon>
        <taxon>Agaricales</taxon>
        <taxon>Marasmiineae</taxon>
        <taxon>Physalacriaceae</taxon>
        <taxon>Armillaria</taxon>
    </lineage>
</organism>
<dbReference type="AlphaFoldDB" id="A0A2H3D8A3"/>
<name>A0A2H3D8A3_ARMGA</name>